<keyword evidence="4" id="KW-0393">Immunoglobulin domain</keyword>
<dbReference type="PROSITE" id="PS50835">
    <property type="entry name" value="IG_LIKE"/>
    <property type="match status" value="1"/>
</dbReference>
<feature type="domain" description="Ig-like" evidence="5">
    <location>
        <begin position="54"/>
        <end position="150"/>
    </location>
</feature>
<name>A0A0N5A7T7_9BILA</name>
<dbReference type="InterPro" id="IPR013783">
    <property type="entry name" value="Ig-like_fold"/>
</dbReference>
<dbReference type="AlphaFoldDB" id="A0A0N5A7T7"/>
<dbReference type="STRING" id="451379.A0A0N5A7T7"/>
<dbReference type="PANTHER" id="PTHR12231">
    <property type="entry name" value="CTX-RELATED TYPE I TRANSMEMBRANE PROTEIN"/>
    <property type="match status" value="1"/>
</dbReference>
<evidence type="ECO:0000313" key="6">
    <source>
        <dbReference type="Proteomes" id="UP000046393"/>
    </source>
</evidence>
<evidence type="ECO:0000256" key="4">
    <source>
        <dbReference type="ARBA" id="ARBA00023319"/>
    </source>
</evidence>
<reference evidence="7" key="1">
    <citation type="submission" date="2017-02" db="UniProtKB">
        <authorList>
            <consortium name="WormBaseParasite"/>
        </authorList>
    </citation>
    <scope>IDENTIFICATION</scope>
</reference>
<evidence type="ECO:0000256" key="3">
    <source>
        <dbReference type="ARBA" id="ARBA00023157"/>
    </source>
</evidence>
<dbReference type="InterPro" id="IPR003599">
    <property type="entry name" value="Ig_sub"/>
</dbReference>
<dbReference type="GO" id="GO:0043005">
    <property type="term" value="C:neuron projection"/>
    <property type="evidence" value="ECO:0007669"/>
    <property type="project" value="TreeGrafter"/>
</dbReference>
<evidence type="ECO:0000313" key="7">
    <source>
        <dbReference type="WBParaSite" id="SMUV_0000010201-mRNA-1"/>
    </source>
</evidence>
<sequence>MEHLVEHSIEIIQKFEILLLKIRLENRSLDDNPTESQRFEIICEVSWIQESGPPEITLQNDTEVWYRTSEVSNEQNAFSLYCQASGDPEKYEWYKDGKPLLIDGQRIVWEKPSLTGNIKFLDPKDSDQGYYQCYASNNIGTAVSNKIQLSLGFLDLYVDKDDETYTVPEGDKLSLPCRAPFGKPRPQIIWIYRKKSDPKFIKSINDPRITIDDDAGLKHLKLFGPLKNKFFFGQNFSRLKESYVLAKDAAPDLLYQCGAYSPVLQDGHRFGNYINISLSSDQSILNAKPSVMYVSPENVSIRVGAELKLTCIFGG</sequence>
<dbReference type="WBParaSite" id="SMUV_0000010201-mRNA-1">
    <property type="protein sequence ID" value="SMUV_0000010201-mRNA-1"/>
    <property type="gene ID" value="SMUV_0000010201"/>
</dbReference>
<accession>A0A0N5A7T7</accession>
<evidence type="ECO:0000256" key="2">
    <source>
        <dbReference type="ARBA" id="ARBA00022737"/>
    </source>
</evidence>
<dbReference type="PANTHER" id="PTHR12231:SF253">
    <property type="entry name" value="DPR-INTERACTING PROTEIN ETA, ISOFORM B-RELATED"/>
    <property type="match status" value="1"/>
</dbReference>
<dbReference type="InterPro" id="IPR036179">
    <property type="entry name" value="Ig-like_dom_sf"/>
</dbReference>
<dbReference type="SMART" id="SM00408">
    <property type="entry name" value="IGc2"/>
    <property type="match status" value="1"/>
</dbReference>
<proteinExistence type="predicted"/>
<dbReference type="SMART" id="SM00409">
    <property type="entry name" value="IG"/>
    <property type="match status" value="2"/>
</dbReference>
<dbReference type="InterPro" id="IPR051170">
    <property type="entry name" value="Neural/epithelial_adhesion"/>
</dbReference>
<keyword evidence="6" id="KW-1185">Reference proteome</keyword>
<dbReference type="InterPro" id="IPR007110">
    <property type="entry name" value="Ig-like_dom"/>
</dbReference>
<keyword evidence="3" id="KW-1015">Disulfide bond</keyword>
<keyword evidence="1" id="KW-0732">Signal</keyword>
<dbReference type="Gene3D" id="2.60.40.10">
    <property type="entry name" value="Immunoglobulins"/>
    <property type="match status" value="2"/>
</dbReference>
<protein>
    <submittedName>
        <fullName evidence="7">Ig-like domain-containing protein</fullName>
    </submittedName>
</protein>
<keyword evidence="2" id="KW-0677">Repeat</keyword>
<dbReference type="Proteomes" id="UP000046393">
    <property type="component" value="Unplaced"/>
</dbReference>
<dbReference type="Pfam" id="PF13927">
    <property type="entry name" value="Ig_3"/>
    <property type="match status" value="1"/>
</dbReference>
<evidence type="ECO:0000256" key="1">
    <source>
        <dbReference type="ARBA" id="ARBA00022729"/>
    </source>
</evidence>
<dbReference type="InterPro" id="IPR003598">
    <property type="entry name" value="Ig_sub2"/>
</dbReference>
<evidence type="ECO:0000259" key="5">
    <source>
        <dbReference type="PROSITE" id="PS50835"/>
    </source>
</evidence>
<organism evidence="6 7">
    <name type="scientific">Syphacia muris</name>
    <dbReference type="NCBI Taxonomy" id="451379"/>
    <lineage>
        <taxon>Eukaryota</taxon>
        <taxon>Metazoa</taxon>
        <taxon>Ecdysozoa</taxon>
        <taxon>Nematoda</taxon>
        <taxon>Chromadorea</taxon>
        <taxon>Rhabditida</taxon>
        <taxon>Spirurina</taxon>
        <taxon>Oxyuridomorpha</taxon>
        <taxon>Oxyuroidea</taxon>
        <taxon>Oxyuridae</taxon>
        <taxon>Syphacia</taxon>
    </lineage>
</organism>
<dbReference type="SUPFAM" id="SSF48726">
    <property type="entry name" value="Immunoglobulin"/>
    <property type="match status" value="2"/>
</dbReference>